<reference evidence="4 5" key="1">
    <citation type="submission" date="2019-07" db="EMBL/GenBank/DDBJ databases">
        <authorList>
            <person name="Zhou L.-Y."/>
        </authorList>
    </citation>
    <scope>NUCLEOTIDE SEQUENCE [LARGE SCALE GENOMIC DNA]</scope>
    <source>
        <strain evidence="4 5">YIM 101269</strain>
    </source>
</reference>
<protein>
    <recommendedName>
        <fullName evidence="3">MaoC-like domain-containing protein</fullName>
    </recommendedName>
</protein>
<evidence type="ECO:0000259" key="3">
    <source>
        <dbReference type="Pfam" id="PF01575"/>
    </source>
</evidence>
<gene>
    <name evidence="4" type="ORF">FOJ82_06550</name>
</gene>
<dbReference type="InterPro" id="IPR002539">
    <property type="entry name" value="MaoC-like_dom"/>
</dbReference>
<proteinExistence type="inferred from homology"/>
<keyword evidence="5" id="KW-1185">Reference proteome</keyword>
<dbReference type="EMBL" id="VKKG01000002">
    <property type="protein sequence ID" value="TRY18771.1"/>
    <property type="molecule type" value="Genomic_DNA"/>
</dbReference>
<evidence type="ECO:0000256" key="1">
    <source>
        <dbReference type="ARBA" id="ARBA00005254"/>
    </source>
</evidence>
<comment type="caution">
    <text evidence="4">The sequence shown here is derived from an EMBL/GenBank/DDBJ whole genome shotgun (WGS) entry which is preliminary data.</text>
</comment>
<dbReference type="PANTHER" id="PTHR43841">
    <property type="entry name" value="3-HYDROXYACYL-THIOESTER DEHYDRATASE HTDX-RELATED"/>
    <property type="match status" value="1"/>
</dbReference>
<dbReference type="GO" id="GO:0005835">
    <property type="term" value="C:fatty acid synthase complex"/>
    <property type="evidence" value="ECO:0007669"/>
    <property type="project" value="InterPro"/>
</dbReference>
<comment type="similarity">
    <text evidence="1">Belongs to the enoyl-CoA hydratase/isomerase family.</text>
</comment>
<dbReference type="PANTHER" id="PTHR43841:SF1">
    <property type="entry name" value="3-HYDROXYACYL-THIOESTER DEHYDRATASE X"/>
    <property type="match status" value="1"/>
</dbReference>
<dbReference type="OrthoDB" id="9774179at2"/>
<dbReference type="PRINTS" id="PR01483">
    <property type="entry name" value="FASYNTHASE"/>
</dbReference>
<feature type="region of interest" description="Disordered" evidence="2">
    <location>
        <begin position="1"/>
        <end position="24"/>
    </location>
</feature>
<evidence type="ECO:0000256" key="2">
    <source>
        <dbReference type="SAM" id="MobiDB-lite"/>
    </source>
</evidence>
<dbReference type="AlphaFoldDB" id="A0A553K244"/>
<accession>A0A553K244</accession>
<dbReference type="GO" id="GO:0004312">
    <property type="term" value="F:fatty acid synthase activity"/>
    <property type="evidence" value="ECO:0007669"/>
    <property type="project" value="InterPro"/>
</dbReference>
<feature type="compositionally biased region" description="Basic residues" evidence="2">
    <location>
        <begin position="1"/>
        <end position="14"/>
    </location>
</feature>
<dbReference type="Proteomes" id="UP000317638">
    <property type="component" value="Unassembled WGS sequence"/>
</dbReference>
<name>A0A553K244_9ACTN</name>
<dbReference type="InterPro" id="IPR029069">
    <property type="entry name" value="HotDog_dom_sf"/>
</dbReference>
<dbReference type="Pfam" id="PF01575">
    <property type="entry name" value="MaoC_dehydratas"/>
    <property type="match status" value="1"/>
</dbReference>
<dbReference type="GO" id="GO:0006633">
    <property type="term" value="P:fatty acid biosynthetic process"/>
    <property type="evidence" value="ECO:0007669"/>
    <property type="project" value="InterPro"/>
</dbReference>
<evidence type="ECO:0000313" key="4">
    <source>
        <dbReference type="EMBL" id="TRY18771.1"/>
    </source>
</evidence>
<dbReference type="SUPFAM" id="SSF54637">
    <property type="entry name" value="Thioesterase/thiol ester dehydrase-isomerase"/>
    <property type="match status" value="2"/>
</dbReference>
<sequence length="312" mass="34041">MARQSRLGRRHRPGGPRLRPEPRGGLMAADELKRLHELPSLGGLFVKALATGFNRPGPDAGLPSRSVVVESLAQDPARLVAYNHVTGFGLRDHVPATWLHVQTFPLHAWLMAQADFPFPLAGTVHVSNEMTLHRPVTVADKLWVRVTCNNLAPHKRGVSFDLVGEIRVGSEIVWTGTSTYLALGRKLPGTPVPAPRLEAPDVAASQLWRLPADLGRQYAQVSGDTNPIHLSRLTAMPFGFKRAIIHGMWTHAKALSSLGPRLPGTHTVRVAFTKPISLPGRVRFAADDELKFAVVNSDQSKAYLVGQVLPTQ</sequence>
<organism evidence="4 5">
    <name type="scientific">Tessaracoccus rhinocerotis</name>
    <dbReference type="NCBI Taxonomy" id="1689449"/>
    <lineage>
        <taxon>Bacteria</taxon>
        <taxon>Bacillati</taxon>
        <taxon>Actinomycetota</taxon>
        <taxon>Actinomycetes</taxon>
        <taxon>Propionibacteriales</taxon>
        <taxon>Propionibacteriaceae</taxon>
        <taxon>Tessaracoccus</taxon>
    </lineage>
</organism>
<feature type="domain" description="MaoC-like" evidence="3">
    <location>
        <begin position="216"/>
        <end position="286"/>
    </location>
</feature>
<dbReference type="InterPro" id="IPR003965">
    <property type="entry name" value="Fatty_acid_synthase"/>
</dbReference>
<evidence type="ECO:0000313" key="5">
    <source>
        <dbReference type="Proteomes" id="UP000317638"/>
    </source>
</evidence>
<dbReference type="Gene3D" id="3.10.129.10">
    <property type="entry name" value="Hotdog Thioesterase"/>
    <property type="match status" value="1"/>
</dbReference>